<dbReference type="AlphaFoldDB" id="A0A109MSE4"/>
<dbReference type="GO" id="GO:0006935">
    <property type="term" value="P:chemotaxis"/>
    <property type="evidence" value="ECO:0007669"/>
    <property type="project" value="UniProtKB-KW"/>
</dbReference>
<comment type="caution">
    <text evidence="3">The sequence shown here is derived from an EMBL/GenBank/DDBJ whole genome shotgun (WGS) entry which is preliminary data.</text>
</comment>
<evidence type="ECO:0000259" key="2">
    <source>
        <dbReference type="Pfam" id="PF13690"/>
    </source>
</evidence>
<keyword evidence="1" id="KW-0145">Chemotaxis</keyword>
<dbReference type="Proteomes" id="UP000064189">
    <property type="component" value="Unassembled WGS sequence"/>
</dbReference>
<dbReference type="EMBL" id="LNNH01000055">
    <property type="protein sequence ID" value="KWW11288.1"/>
    <property type="molecule type" value="Genomic_DNA"/>
</dbReference>
<dbReference type="RefSeq" id="WP_061144231.1">
    <property type="nucleotide sequence ID" value="NZ_LNNH01000055.1"/>
</dbReference>
<dbReference type="SUPFAM" id="SSF103039">
    <property type="entry name" value="CheC-like"/>
    <property type="match status" value="1"/>
</dbReference>
<dbReference type="InterPro" id="IPR038756">
    <property type="entry name" value="CheX-like"/>
</dbReference>
<protein>
    <submittedName>
        <fullName evidence="3">Chemotaxis protein CheX</fullName>
    </submittedName>
</protein>
<proteinExistence type="predicted"/>
<keyword evidence="4" id="KW-1185">Reference proteome</keyword>
<sequence length="149" mass="15971">MESNAVITKVLNGTILAVKSVLPFSLDIQKPSLFRQPFEQESISVLIGMTGDIRGRLIIEGTNECMSKIGESMFGMPLEGEMLESFAAELGNMLAGNMATSLAADTTMDITPPTVIVGKTKLYGFNEAINLPISLDGAGTINFILIIEK</sequence>
<evidence type="ECO:0000256" key="1">
    <source>
        <dbReference type="ARBA" id="ARBA00022500"/>
    </source>
</evidence>
<gene>
    <name evidence="3" type="ORF">AS888_01780</name>
</gene>
<dbReference type="InterPro" id="IPR028976">
    <property type="entry name" value="CheC-like_sf"/>
</dbReference>
<dbReference type="Pfam" id="PF13690">
    <property type="entry name" value="CheX"/>
    <property type="match status" value="1"/>
</dbReference>
<feature type="domain" description="Chemotaxis phosphatase CheX-like" evidence="2">
    <location>
        <begin position="43"/>
        <end position="119"/>
    </location>
</feature>
<dbReference type="Gene3D" id="3.40.1550.10">
    <property type="entry name" value="CheC-like"/>
    <property type="match status" value="1"/>
</dbReference>
<evidence type="ECO:0000313" key="3">
    <source>
        <dbReference type="EMBL" id="KWW11288.1"/>
    </source>
</evidence>
<dbReference type="PANTHER" id="PTHR39452:SF1">
    <property type="entry name" value="CHEY-P PHOSPHATASE CHEX"/>
    <property type="match status" value="1"/>
</dbReference>
<dbReference type="InterPro" id="IPR028051">
    <property type="entry name" value="CheX-like_dom"/>
</dbReference>
<accession>A0A109MSE4</accession>
<organism evidence="3 4">
    <name type="scientific">Peribacillus simplex</name>
    <dbReference type="NCBI Taxonomy" id="1478"/>
    <lineage>
        <taxon>Bacteria</taxon>
        <taxon>Bacillati</taxon>
        <taxon>Bacillota</taxon>
        <taxon>Bacilli</taxon>
        <taxon>Bacillales</taxon>
        <taxon>Bacillaceae</taxon>
        <taxon>Peribacillus</taxon>
    </lineage>
</organism>
<dbReference type="PANTHER" id="PTHR39452">
    <property type="entry name" value="CHEY-P PHOSPHATASE CHEX"/>
    <property type="match status" value="1"/>
</dbReference>
<dbReference type="CDD" id="cd17906">
    <property type="entry name" value="CheX"/>
    <property type="match status" value="1"/>
</dbReference>
<evidence type="ECO:0000313" key="4">
    <source>
        <dbReference type="Proteomes" id="UP000064189"/>
    </source>
</evidence>
<reference evidence="3 4" key="1">
    <citation type="submission" date="2015-11" db="EMBL/GenBank/DDBJ databases">
        <title>Genome Sequence of Bacillus simplex strain VanAntwerpen2.</title>
        <authorList>
            <person name="Couger M.B."/>
        </authorList>
    </citation>
    <scope>NUCLEOTIDE SEQUENCE [LARGE SCALE GENOMIC DNA]</scope>
    <source>
        <strain evidence="3 4">VanAntwerpen02</strain>
    </source>
</reference>
<name>A0A109MSE4_9BACI</name>